<dbReference type="Proteomes" id="UP000186607">
    <property type="component" value="Unassembled WGS sequence"/>
</dbReference>
<sequence length="115" mass="12361">MPSNGPGFHSGPATPRTPASALDQHAFPPGPRFWPAPPHAAQVRALGFRPRADVLIGLPPQGSSRSIGCGMCHQNLNPRFRNTPNSRSSRHSCELDKTSPVARWSLLKSSSPEGF</sequence>
<evidence type="ECO:0000313" key="2">
    <source>
        <dbReference type="EMBL" id="OLV18635.1"/>
    </source>
</evidence>
<dbReference type="STRING" id="249408.BOO71_0005239"/>
<gene>
    <name evidence="2" type="ORF">BOO71_0005239</name>
</gene>
<comment type="caution">
    <text evidence="2">The sequence shown here is derived from an EMBL/GenBank/DDBJ whole genome shotgun (WGS) entry which is preliminary data.</text>
</comment>
<feature type="region of interest" description="Disordered" evidence="1">
    <location>
        <begin position="1"/>
        <end position="38"/>
    </location>
</feature>
<proteinExistence type="predicted"/>
<dbReference type="EMBL" id="MSTI01000063">
    <property type="protein sequence ID" value="OLV18635.1"/>
    <property type="molecule type" value="Genomic_DNA"/>
</dbReference>
<evidence type="ECO:0000256" key="1">
    <source>
        <dbReference type="SAM" id="MobiDB-lite"/>
    </source>
</evidence>
<keyword evidence="3" id="KW-1185">Reference proteome</keyword>
<dbReference type="AlphaFoldDB" id="A0A1U7P0E0"/>
<organism evidence="2 3">
    <name type="scientific">Deinococcus marmoris</name>
    <dbReference type="NCBI Taxonomy" id="249408"/>
    <lineage>
        <taxon>Bacteria</taxon>
        <taxon>Thermotogati</taxon>
        <taxon>Deinococcota</taxon>
        <taxon>Deinococci</taxon>
        <taxon>Deinococcales</taxon>
        <taxon>Deinococcaceae</taxon>
        <taxon>Deinococcus</taxon>
    </lineage>
</organism>
<feature type="compositionally biased region" description="Pro residues" evidence="1">
    <location>
        <begin position="28"/>
        <end position="38"/>
    </location>
</feature>
<evidence type="ECO:0000313" key="3">
    <source>
        <dbReference type="Proteomes" id="UP000186607"/>
    </source>
</evidence>
<accession>A0A1U7P0E0</accession>
<name>A0A1U7P0E0_9DEIO</name>
<protein>
    <submittedName>
        <fullName evidence="2">Uncharacterized protein</fullName>
    </submittedName>
</protein>
<reference evidence="2 3" key="1">
    <citation type="submission" date="2017-01" db="EMBL/GenBank/DDBJ databases">
        <title>Genome Analysis of Deinococcus marmoris KOPRI26562.</title>
        <authorList>
            <person name="Kim J.H."/>
            <person name="Oh H.-M."/>
        </authorList>
    </citation>
    <scope>NUCLEOTIDE SEQUENCE [LARGE SCALE GENOMIC DNA]</scope>
    <source>
        <strain evidence="2 3">KOPRI26562</strain>
    </source>
</reference>